<comment type="caution">
    <text evidence="1">The sequence shown here is derived from an EMBL/GenBank/DDBJ whole genome shotgun (WGS) entry which is preliminary data.</text>
</comment>
<organism evidence="1">
    <name type="scientific">bioreactor metagenome</name>
    <dbReference type="NCBI Taxonomy" id="1076179"/>
    <lineage>
        <taxon>unclassified sequences</taxon>
        <taxon>metagenomes</taxon>
        <taxon>ecological metagenomes</taxon>
    </lineage>
</organism>
<sequence>MLRLISVETGLDDIKTHLNTCGYQVIDMAEHLRPVEAVVYTGLAANSLGKVKTSRGTTVINAAGLTAEQVASCLEERL</sequence>
<accession>A0A645DH62</accession>
<reference evidence="1" key="1">
    <citation type="submission" date="2019-08" db="EMBL/GenBank/DDBJ databases">
        <authorList>
            <person name="Kucharzyk K."/>
            <person name="Murdoch R.W."/>
            <person name="Higgins S."/>
            <person name="Loffler F."/>
        </authorList>
    </citation>
    <scope>NUCLEOTIDE SEQUENCE</scope>
</reference>
<dbReference type="AlphaFoldDB" id="A0A645DH62"/>
<dbReference type="Pfam" id="PF03698">
    <property type="entry name" value="UPF0180"/>
    <property type="match status" value="1"/>
</dbReference>
<dbReference type="InterPro" id="IPR005370">
    <property type="entry name" value="UPF0180"/>
</dbReference>
<evidence type="ECO:0008006" key="2">
    <source>
        <dbReference type="Google" id="ProtNLM"/>
    </source>
</evidence>
<dbReference type="EMBL" id="VSSQ01036244">
    <property type="protein sequence ID" value="MPM88666.1"/>
    <property type="molecule type" value="Genomic_DNA"/>
</dbReference>
<gene>
    <name evidence="1" type="ORF">SDC9_135770</name>
</gene>
<name>A0A645DH62_9ZZZZ</name>
<proteinExistence type="predicted"/>
<evidence type="ECO:0000313" key="1">
    <source>
        <dbReference type="EMBL" id="MPM88666.1"/>
    </source>
</evidence>
<protein>
    <recommendedName>
        <fullName evidence="2">YkuS family protein</fullName>
    </recommendedName>
</protein>